<dbReference type="SUPFAM" id="SSF50729">
    <property type="entry name" value="PH domain-like"/>
    <property type="match status" value="1"/>
</dbReference>
<evidence type="ECO:0000313" key="5">
    <source>
        <dbReference type="EMBL" id="EDK37351.2"/>
    </source>
</evidence>
<feature type="compositionally biased region" description="Basic and acidic residues" evidence="3">
    <location>
        <begin position="220"/>
        <end position="240"/>
    </location>
</feature>
<evidence type="ECO:0000259" key="4">
    <source>
        <dbReference type="PROSITE" id="PS50196"/>
    </source>
</evidence>
<organism evidence="5 6">
    <name type="scientific">Meyerozyma guilliermondii (strain ATCC 6260 / CBS 566 / DSM 6381 / JCM 1539 / NBRC 10279 / NRRL Y-324)</name>
    <name type="common">Yeast</name>
    <name type="synonym">Candida guilliermondii</name>
    <dbReference type="NCBI Taxonomy" id="294746"/>
    <lineage>
        <taxon>Eukaryota</taxon>
        <taxon>Fungi</taxon>
        <taxon>Dikarya</taxon>
        <taxon>Ascomycota</taxon>
        <taxon>Saccharomycotina</taxon>
        <taxon>Pichiomycetes</taxon>
        <taxon>Debaryomycetaceae</taxon>
        <taxon>Meyerozyma</taxon>
    </lineage>
</organism>
<comment type="subcellular location">
    <subcellularLocation>
        <location evidence="1">Nucleus</location>
    </subcellularLocation>
</comment>
<dbReference type="SMART" id="SM00160">
    <property type="entry name" value="RanBD"/>
    <property type="match status" value="1"/>
</dbReference>
<feature type="domain" description="RanBD1" evidence="4">
    <location>
        <begin position="240"/>
        <end position="382"/>
    </location>
</feature>
<feature type="compositionally biased region" description="Polar residues" evidence="3">
    <location>
        <begin position="123"/>
        <end position="167"/>
    </location>
</feature>
<dbReference type="eggNOG" id="KOG0864">
    <property type="taxonomic scope" value="Eukaryota"/>
</dbReference>
<gene>
    <name evidence="5" type="ORF">PGUG_01449</name>
</gene>
<dbReference type="InParanoid" id="A5DDU8"/>
<feature type="region of interest" description="Disordered" evidence="3">
    <location>
        <begin position="28"/>
        <end position="167"/>
    </location>
</feature>
<keyword evidence="6" id="KW-1185">Reference proteome</keyword>
<feature type="region of interest" description="Disordered" evidence="3">
    <location>
        <begin position="185"/>
        <end position="205"/>
    </location>
</feature>
<dbReference type="EMBL" id="CH408156">
    <property type="protein sequence ID" value="EDK37351.2"/>
    <property type="molecule type" value="Genomic_DNA"/>
</dbReference>
<feature type="region of interest" description="Disordered" evidence="3">
    <location>
        <begin position="372"/>
        <end position="396"/>
    </location>
</feature>
<accession>A5DDU8</accession>
<dbReference type="OrthoDB" id="411251at2759"/>
<dbReference type="Pfam" id="PF00638">
    <property type="entry name" value="Ran_BP1"/>
    <property type="match status" value="1"/>
</dbReference>
<dbReference type="HOGENOM" id="CLU_058492_0_0_1"/>
<dbReference type="PANTHER" id="PTHR23138">
    <property type="entry name" value="RAN BINDING PROTEIN"/>
    <property type="match status" value="1"/>
</dbReference>
<protein>
    <recommendedName>
        <fullName evidence="4">RanBD1 domain-containing protein</fullName>
    </recommendedName>
</protein>
<dbReference type="KEGG" id="pgu:PGUG_01449"/>
<dbReference type="InterPro" id="IPR045255">
    <property type="entry name" value="RanBP1-like"/>
</dbReference>
<dbReference type="GO" id="GO:0005634">
    <property type="term" value="C:nucleus"/>
    <property type="evidence" value="ECO:0007669"/>
    <property type="project" value="UniProtKB-SubCell"/>
</dbReference>
<dbReference type="RefSeq" id="XP_001485778.2">
    <property type="nucleotide sequence ID" value="XM_001485728.1"/>
</dbReference>
<sequence>MWCLGVSGVWLEPNSFISAPATTAYSMGDTVHKRPAPEEQPEAKKLKSETGQDASTAKSSTLESSTPSNSNTNSGTSKPVLKRKSADETDKKTVSSDATPATPANSVSSSNNANETPTAPNTRLSSPQHVFGATSSFGNNASFSKSSVVMGKSSDNNSGKHVFGATSSFGTSIEDIKKRPNVFESLPSKLNDKSDTPKLTSSFGANSKFGNAFQESLNKKSFLEDASREKSEESENDRSETPQQFKQVELSPVDNKTGEEDERTIFTCTAKLFELDLTKISEGWKERGLGPLHLNQSISSPKQTRLVMRSQGLLRVILNMKISENTKLLKGLEASMSPGKFLRVNSVNAEGKPVQHLLKFGSEELRNGLYDDVEKLKGEKEKDKGDKDKEKKDATK</sequence>
<feature type="region of interest" description="Disordered" evidence="3">
    <location>
        <begin position="220"/>
        <end position="259"/>
    </location>
</feature>
<feature type="compositionally biased region" description="Low complexity" evidence="3">
    <location>
        <begin position="59"/>
        <end position="77"/>
    </location>
</feature>
<evidence type="ECO:0000256" key="3">
    <source>
        <dbReference type="SAM" id="MobiDB-lite"/>
    </source>
</evidence>
<dbReference type="AlphaFoldDB" id="A5DDU8"/>
<dbReference type="Proteomes" id="UP000001997">
    <property type="component" value="Unassembled WGS sequence"/>
</dbReference>
<keyword evidence="2" id="KW-0539">Nucleus</keyword>
<evidence type="ECO:0000256" key="1">
    <source>
        <dbReference type="ARBA" id="ARBA00004123"/>
    </source>
</evidence>
<dbReference type="PROSITE" id="PS50196">
    <property type="entry name" value="RANBD1"/>
    <property type="match status" value="1"/>
</dbReference>
<dbReference type="PANTHER" id="PTHR23138:SF142">
    <property type="entry name" value="RAN-BINDING PROTEIN 3B-RELATED"/>
    <property type="match status" value="1"/>
</dbReference>
<dbReference type="Gene3D" id="2.30.29.30">
    <property type="entry name" value="Pleckstrin-homology domain (PH domain)/Phosphotyrosine-binding domain (PTB)"/>
    <property type="match status" value="1"/>
</dbReference>
<dbReference type="GeneID" id="5127600"/>
<feature type="compositionally biased region" description="Low complexity" evidence="3">
    <location>
        <begin position="98"/>
        <end position="122"/>
    </location>
</feature>
<feature type="compositionally biased region" description="Basic and acidic residues" evidence="3">
    <location>
        <begin position="30"/>
        <end position="50"/>
    </location>
</feature>
<evidence type="ECO:0000256" key="2">
    <source>
        <dbReference type="ARBA" id="ARBA00023242"/>
    </source>
</evidence>
<reference evidence="5 6" key="1">
    <citation type="journal article" date="2009" name="Nature">
        <title>Evolution of pathogenicity and sexual reproduction in eight Candida genomes.</title>
        <authorList>
            <person name="Butler G."/>
            <person name="Rasmussen M.D."/>
            <person name="Lin M.F."/>
            <person name="Santos M.A."/>
            <person name="Sakthikumar S."/>
            <person name="Munro C.A."/>
            <person name="Rheinbay E."/>
            <person name="Grabherr M."/>
            <person name="Forche A."/>
            <person name="Reedy J.L."/>
            <person name="Agrafioti I."/>
            <person name="Arnaud M.B."/>
            <person name="Bates S."/>
            <person name="Brown A.J."/>
            <person name="Brunke S."/>
            <person name="Costanzo M.C."/>
            <person name="Fitzpatrick D.A."/>
            <person name="de Groot P.W."/>
            <person name="Harris D."/>
            <person name="Hoyer L.L."/>
            <person name="Hube B."/>
            <person name="Klis F.M."/>
            <person name="Kodira C."/>
            <person name="Lennard N."/>
            <person name="Logue M.E."/>
            <person name="Martin R."/>
            <person name="Neiman A.M."/>
            <person name="Nikolaou E."/>
            <person name="Quail M.A."/>
            <person name="Quinn J."/>
            <person name="Santos M.C."/>
            <person name="Schmitzberger F.F."/>
            <person name="Sherlock G."/>
            <person name="Shah P."/>
            <person name="Silverstein K.A."/>
            <person name="Skrzypek M.S."/>
            <person name="Soll D."/>
            <person name="Staggs R."/>
            <person name="Stansfield I."/>
            <person name="Stumpf M.P."/>
            <person name="Sudbery P.E."/>
            <person name="Srikantha T."/>
            <person name="Zeng Q."/>
            <person name="Berman J."/>
            <person name="Berriman M."/>
            <person name="Heitman J."/>
            <person name="Gow N.A."/>
            <person name="Lorenz M.C."/>
            <person name="Birren B.W."/>
            <person name="Kellis M."/>
            <person name="Cuomo C.A."/>
        </authorList>
    </citation>
    <scope>NUCLEOTIDE SEQUENCE [LARGE SCALE GENOMIC DNA]</scope>
    <source>
        <strain evidence="6">ATCC 6260 / CBS 566 / DSM 6381 / JCM 1539 / NBRC 10279 / NRRL Y-324</strain>
    </source>
</reference>
<proteinExistence type="predicted"/>
<name>A5DDU8_PICGU</name>
<dbReference type="STRING" id="294746.A5DDU8"/>
<dbReference type="GO" id="GO:0006607">
    <property type="term" value="P:NLS-bearing protein import into nucleus"/>
    <property type="evidence" value="ECO:0007669"/>
    <property type="project" value="TreeGrafter"/>
</dbReference>
<feature type="compositionally biased region" description="Basic and acidic residues" evidence="3">
    <location>
        <begin position="84"/>
        <end position="94"/>
    </location>
</feature>
<dbReference type="InterPro" id="IPR000156">
    <property type="entry name" value="Ran_bind_dom"/>
</dbReference>
<evidence type="ECO:0000313" key="6">
    <source>
        <dbReference type="Proteomes" id="UP000001997"/>
    </source>
</evidence>
<dbReference type="InterPro" id="IPR011993">
    <property type="entry name" value="PH-like_dom_sf"/>
</dbReference>